<dbReference type="Proteomes" id="UP000221249">
    <property type="component" value="Segment"/>
</dbReference>
<gene>
    <name evidence="1" type="ORF">POI1126_20</name>
</gene>
<sequence length="274" mass="31849">MDGSTVFSAKPLVFAASDEIYFRKHALGFAKSALRAGHPVHITVTPAPGVRLLGRASELKQTLIPEFLAQFSADERLRLKVEVWIDPRAHDEMEEREAVVYYQSLRFFRLPALLRDYNRPIVVLDIDSLVMRPIPHRYDADVGLYLRLDNEKGRSDYERLGMKVLGAMVYADPKGIAFFEAVEEYLSNHTRLYYVDQRALYETFIANREVRIFDIADAGWLDWTFQPDSTVWTAKGKRKRRNLTYVRERLRLEGRSWFASTMTLLGYRLGIIRH</sequence>
<keyword evidence="1" id="KW-0808">Transferase</keyword>
<keyword evidence="2" id="KW-1185">Reference proteome</keyword>
<evidence type="ECO:0000313" key="1">
    <source>
        <dbReference type="EMBL" id="APU92948.1"/>
    </source>
</evidence>
<name>A0A240F4S4_9CAUD</name>
<proteinExistence type="predicted"/>
<evidence type="ECO:0000313" key="2">
    <source>
        <dbReference type="Proteomes" id="UP000221249"/>
    </source>
</evidence>
<protein>
    <submittedName>
        <fullName evidence="1">Glycosyltransferase</fullName>
    </submittedName>
</protein>
<accession>A0A240F4S4</accession>
<dbReference type="GO" id="GO:0016740">
    <property type="term" value="F:transferase activity"/>
    <property type="evidence" value="ECO:0007669"/>
    <property type="project" value="UniProtKB-KW"/>
</dbReference>
<dbReference type="EMBL" id="KY417925">
    <property type="protein sequence ID" value="APU92948.1"/>
    <property type="molecule type" value="Genomic_DNA"/>
</dbReference>
<organism evidence="1 2">
    <name type="scientific">Ochrobactrum phage POI1126</name>
    <dbReference type="NCBI Taxonomy" id="1932118"/>
    <lineage>
        <taxon>Viruses</taxon>
        <taxon>Duplodnaviria</taxon>
        <taxon>Heunggongvirae</taxon>
        <taxon>Uroviricota</taxon>
        <taxon>Caudoviricetes</taxon>
        <taxon>Namazuvirus</taxon>
        <taxon>Namazuvirus POI1126</taxon>
    </lineage>
</organism>
<reference evidence="1 2" key="1">
    <citation type="journal article" date="2017" name="Front. Microbiol.">
        <title>Prevalence, Host Range, and Comparative Genomic Analysis of Temperate Ochrobactrum Phages.</title>
        <authorList>
            <person name="Jackel C."/>
            <person name="Hertwig S."/>
            <person name="Scholz H.C."/>
            <person name="Nockler K."/>
            <person name="Reetz J."/>
            <person name="Hammerl J.A."/>
        </authorList>
    </citation>
    <scope>NUCLEOTIDE SEQUENCE [LARGE SCALE GENOMIC DNA]</scope>
</reference>